<accession>A0A6P2CIK4</accession>
<dbReference type="PANTHER" id="PTHR33823:SF4">
    <property type="entry name" value="GENERAL STRESS PROTEIN 16O"/>
    <property type="match status" value="1"/>
</dbReference>
<keyword evidence="5" id="KW-0175">Coiled coil</keyword>
<dbReference type="InterPro" id="IPR000962">
    <property type="entry name" value="Znf_DskA_TraR"/>
</dbReference>
<organism evidence="7 8">
    <name type="scientific">Rhodococcus rhodnii</name>
    <dbReference type="NCBI Taxonomy" id="38312"/>
    <lineage>
        <taxon>Bacteria</taxon>
        <taxon>Bacillati</taxon>
        <taxon>Actinomycetota</taxon>
        <taxon>Actinomycetes</taxon>
        <taxon>Mycobacteriales</taxon>
        <taxon>Nocardiaceae</taxon>
        <taxon>Rhodococcus</taxon>
    </lineage>
</organism>
<evidence type="ECO:0000256" key="1">
    <source>
        <dbReference type="ARBA" id="ARBA00022723"/>
    </source>
</evidence>
<evidence type="ECO:0000256" key="5">
    <source>
        <dbReference type="SAM" id="Coils"/>
    </source>
</evidence>
<feature type="domain" description="Zinc finger DksA/TraR C4-type" evidence="6">
    <location>
        <begin position="79"/>
        <end position="108"/>
    </location>
</feature>
<evidence type="ECO:0000313" key="7">
    <source>
        <dbReference type="EMBL" id="TXG92465.1"/>
    </source>
</evidence>
<dbReference type="PROSITE" id="PS51128">
    <property type="entry name" value="ZF_DKSA_2"/>
    <property type="match status" value="1"/>
</dbReference>
<sequence length="109" mass="11852">MDAASLVDAERRAVDARIASLTRRFDDIVESSRLSTDDDEHDPEGSTIAFERAQVAALLTQARRERDELESARARLASGEYGRCRACGRAIAPARLEALPAATTCIDCS</sequence>
<evidence type="ECO:0000313" key="8">
    <source>
        <dbReference type="Proteomes" id="UP000471120"/>
    </source>
</evidence>
<dbReference type="Pfam" id="PF01258">
    <property type="entry name" value="zf-dskA_traR"/>
    <property type="match status" value="1"/>
</dbReference>
<proteinExistence type="predicted"/>
<dbReference type="RefSeq" id="WP_040775126.1">
    <property type="nucleotide sequence ID" value="NZ_QRCM01000001.1"/>
</dbReference>
<gene>
    <name evidence="7" type="ORF">DW322_06170</name>
</gene>
<keyword evidence="2" id="KW-0863">Zinc-finger</keyword>
<name>A0A6P2CIK4_9NOCA</name>
<feature type="zinc finger region" description="dksA C4-type" evidence="4">
    <location>
        <begin position="84"/>
        <end position="108"/>
    </location>
</feature>
<reference evidence="7 8" key="1">
    <citation type="submission" date="2018-07" db="EMBL/GenBank/DDBJ databases">
        <title>Genome sequence of Rhodococcus rhodnii ATCC 35071 from Rhodnius prolixus.</title>
        <authorList>
            <person name="Patel V."/>
            <person name="Vogel K.J."/>
        </authorList>
    </citation>
    <scope>NUCLEOTIDE SEQUENCE [LARGE SCALE GENOMIC DNA]</scope>
    <source>
        <strain evidence="7 8">ATCC 35071</strain>
    </source>
</reference>
<dbReference type="SUPFAM" id="SSF57716">
    <property type="entry name" value="Glucocorticoid receptor-like (DNA-binding domain)"/>
    <property type="match status" value="1"/>
</dbReference>
<protein>
    <submittedName>
        <fullName evidence="7">Dksa/trar family transcriptional regulator</fullName>
    </submittedName>
</protein>
<dbReference type="GO" id="GO:0008270">
    <property type="term" value="F:zinc ion binding"/>
    <property type="evidence" value="ECO:0007669"/>
    <property type="project" value="UniProtKB-KW"/>
</dbReference>
<dbReference type="PANTHER" id="PTHR33823">
    <property type="entry name" value="RNA POLYMERASE-BINDING TRANSCRIPTION FACTOR DKSA-RELATED"/>
    <property type="match status" value="1"/>
</dbReference>
<dbReference type="Proteomes" id="UP000471120">
    <property type="component" value="Unassembled WGS sequence"/>
</dbReference>
<evidence type="ECO:0000259" key="6">
    <source>
        <dbReference type="Pfam" id="PF01258"/>
    </source>
</evidence>
<dbReference type="AlphaFoldDB" id="A0A6P2CIK4"/>
<evidence type="ECO:0000256" key="3">
    <source>
        <dbReference type="ARBA" id="ARBA00022833"/>
    </source>
</evidence>
<comment type="caution">
    <text evidence="7">The sequence shown here is derived from an EMBL/GenBank/DDBJ whole genome shotgun (WGS) entry which is preliminary data.</text>
</comment>
<dbReference type="Gene3D" id="1.20.120.910">
    <property type="entry name" value="DksA, coiled-coil domain"/>
    <property type="match status" value="1"/>
</dbReference>
<evidence type="ECO:0000256" key="4">
    <source>
        <dbReference type="PROSITE-ProRule" id="PRU00510"/>
    </source>
</evidence>
<keyword evidence="1" id="KW-0479">Metal-binding</keyword>
<feature type="coiled-coil region" evidence="5">
    <location>
        <begin position="52"/>
        <end position="79"/>
    </location>
</feature>
<dbReference type="EMBL" id="QRCM01000001">
    <property type="protein sequence ID" value="TXG92465.1"/>
    <property type="molecule type" value="Genomic_DNA"/>
</dbReference>
<keyword evidence="3" id="KW-0862">Zinc</keyword>
<evidence type="ECO:0000256" key="2">
    <source>
        <dbReference type="ARBA" id="ARBA00022771"/>
    </source>
</evidence>